<keyword evidence="2" id="KW-0732">Signal</keyword>
<protein>
    <submittedName>
        <fullName evidence="4">Hydratase/decarboxylase family protein</fullName>
        <ecNumber evidence="4">4.-.-.-</ecNumber>
    </submittedName>
</protein>
<dbReference type="PANTHER" id="PTHR30143">
    <property type="entry name" value="ACID HYDRATASE"/>
    <property type="match status" value="1"/>
</dbReference>
<dbReference type="eggNOG" id="COG3971">
    <property type="taxonomic scope" value="Bacteria"/>
</dbReference>
<dbReference type="OrthoDB" id="9792137at2"/>
<dbReference type="STRING" id="411154.GFO_2166"/>
<dbReference type="RefSeq" id="WP_011710034.1">
    <property type="nucleotide sequence ID" value="NC_008571.1"/>
</dbReference>
<evidence type="ECO:0000256" key="2">
    <source>
        <dbReference type="SAM" id="SignalP"/>
    </source>
</evidence>
<accession>A0M3D6</accession>
<dbReference type="GO" id="GO:0005737">
    <property type="term" value="C:cytoplasm"/>
    <property type="evidence" value="ECO:0007669"/>
    <property type="project" value="TreeGrafter"/>
</dbReference>
<organism evidence="4 5">
    <name type="scientific">Christiangramia forsetii (strain DSM 17595 / CGMCC 1.15422 / KT0803)</name>
    <name type="common">Gramella forsetii</name>
    <dbReference type="NCBI Taxonomy" id="411154"/>
    <lineage>
        <taxon>Bacteria</taxon>
        <taxon>Pseudomonadati</taxon>
        <taxon>Bacteroidota</taxon>
        <taxon>Flavobacteriia</taxon>
        <taxon>Flavobacteriales</taxon>
        <taxon>Flavobacteriaceae</taxon>
        <taxon>Christiangramia</taxon>
    </lineage>
</organism>
<evidence type="ECO:0000256" key="1">
    <source>
        <dbReference type="ARBA" id="ARBA00023239"/>
    </source>
</evidence>
<dbReference type="Proteomes" id="UP000000755">
    <property type="component" value="Chromosome"/>
</dbReference>
<dbReference type="PROSITE" id="PS51257">
    <property type="entry name" value="PROKAR_LIPOPROTEIN"/>
    <property type="match status" value="1"/>
</dbReference>
<dbReference type="SUPFAM" id="SSF56529">
    <property type="entry name" value="FAH"/>
    <property type="match status" value="1"/>
</dbReference>
<keyword evidence="1 4" id="KW-0456">Lyase</keyword>
<dbReference type="Gene3D" id="3.90.850.10">
    <property type="entry name" value="Fumarylacetoacetase-like, C-terminal domain"/>
    <property type="match status" value="1"/>
</dbReference>
<gene>
    <name evidence="4" type="ordered locus">GFO_2166</name>
</gene>
<dbReference type="Pfam" id="PF01557">
    <property type="entry name" value="FAA_hydrolase"/>
    <property type="match status" value="1"/>
</dbReference>
<dbReference type="EC" id="4.-.-.-" evidence="4"/>
<proteinExistence type="predicted"/>
<dbReference type="GO" id="GO:0008684">
    <property type="term" value="F:2-oxopent-4-enoate hydratase activity"/>
    <property type="evidence" value="ECO:0007669"/>
    <property type="project" value="TreeGrafter"/>
</dbReference>
<evidence type="ECO:0000313" key="5">
    <source>
        <dbReference type="Proteomes" id="UP000000755"/>
    </source>
</evidence>
<feature type="domain" description="Fumarylacetoacetase-like C-terminal" evidence="3">
    <location>
        <begin position="142"/>
        <end position="286"/>
    </location>
</feature>
<evidence type="ECO:0000259" key="3">
    <source>
        <dbReference type="Pfam" id="PF01557"/>
    </source>
</evidence>
<dbReference type="EMBL" id="CU207366">
    <property type="protein sequence ID" value="CAL67131.1"/>
    <property type="molecule type" value="Genomic_DNA"/>
</dbReference>
<dbReference type="KEGG" id="gfo:GFO_2166"/>
<dbReference type="InterPro" id="IPR036663">
    <property type="entry name" value="Fumarylacetoacetase_C_sf"/>
</dbReference>
<name>A0M3D6_CHRFK</name>
<dbReference type="AlphaFoldDB" id="A0M3D6"/>
<sequence length="309" mass="34060">MKREKRLFMCILFCASLLTSCSVSNEEEELKVSELSAKKMKDDNSELFDYVDDYAESFYDIEPYPALTPMFDISIDDAYDFQELLVRELKKGDRTRNGGVKRLTGYKLGFTGDVRPFGAPKPLYGRLYSSFEIPEGSTLSLSEDFIRGSVGFEVAIIMGKNVRTAITPEEAKDAVKAIAPAFEFADFGFTSEDFNFKDIIATNSAARYYIVGEETPLEELFEKGIDPNEIQLTGKLDGETILQAKVGLPVDGIFKAVSFLSGELAARGEFLKPGDIILTGAIKGDQNAGTGTYVGDYGVLGTIQFTLVE</sequence>
<feature type="chain" id="PRO_5002627030" evidence="2">
    <location>
        <begin position="26"/>
        <end position="309"/>
    </location>
</feature>
<dbReference type="InterPro" id="IPR050772">
    <property type="entry name" value="Hydratase-Decarb/MhpD_sf"/>
</dbReference>
<evidence type="ECO:0000313" key="4">
    <source>
        <dbReference type="EMBL" id="CAL67131.1"/>
    </source>
</evidence>
<reference evidence="4 5" key="1">
    <citation type="journal article" date="2006" name="Environ. Microbiol.">
        <title>Whole genome analysis of the marine Bacteroidetes'Gramella forsetii' reveals adaptations to degradation of polymeric organic matter.</title>
        <authorList>
            <person name="Bauer M."/>
            <person name="Kube M."/>
            <person name="Teeling H."/>
            <person name="Richter M."/>
            <person name="Lombardot T."/>
            <person name="Allers E."/>
            <person name="Wuerdemann C.A."/>
            <person name="Quast C."/>
            <person name="Kuhl H."/>
            <person name="Knaust F."/>
            <person name="Woebken D."/>
            <person name="Bischof K."/>
            <person name="Mussmann M."/>
            <person name="Choudhuri J.V."/>
            <person name="Meyer F."/>
            <person name="Reinhardt R."/>
            <person name="Amann R.I."/>
            <person name="Gloeckner F.O."/>
        </authorList>
    </citation>
    <scope>NUCLEOTIDE SEQUENCE [LARGE SCALE GENOMIC DNA]</scope>
    <source>
        <strain evidence="4 5">KT0803</strain>
    </source>
</reference>
<dbReference type="PANTHER" id="PTHR30143:SF0">
    <property type="entry name" value="2-KETO-4-PENTENOATE HYDRATASE"/>
    <property type="match status" value="1"/>
</dbReference>
<dbReference type="HOGENOM" id="CLU_899448_0_0_10"/>
<dbReference type="InterPro" id="IPR011234">
    <property type="entry name" value="Fumarylacetoacetase-like_C"/>
</dbReference>
<feature type="signal peptide" evidence="2">
    <location>
        <begin position="1"/>
        <end position="25"/>
    </location>
</feature>